<proteinExistence type="predicted"/>
<dbReference type="STRING" id="211165.GCA_000317285_01409"/>
<name>A0A3S0ZXJ8_CHLFR</name>
<evidence type="ECO:0000313" key="2">
    <source>
        <dbReference type="Proteomes" id="UP000268857"/>
    </source>
</evidence>
<reference evidence="1 2" key="1">
    <citation type="journal article" date="2019" name="Genome Biol. Evol.">
        <title>Day and night: Metabolic profiles and evolutionary relationships of six axenic non-marine cyanobacteria.</title>
        <authorList>
            <person name="Will S.E."/>
            <person name="Henke P."/>
            <person name="Boedeker C."/>
            <person name="Huang S."/>
            <person name="Brinkmann H."/>
            <person name="Rohde M."/>
            <person name="Jarek M."/>
            <person name="Friedl T."/>
            <person name="Seufert S."/>
            <person name="Schumacher M."/>
            <person name="Overmann J."/>
            <person name="Neumann-Schaal M."/>
            <person name="Petersen J."/>
        </authorList>
    </citation>
    <scope>NUCLEOTIDE SEQUENCE [LARGE SCALE GENOMIC DNA]</scope>
    <source>
        <strain evidence="1 2">PCC 6912</strain>
    </source>
</reference>
<protein>
    <submittedName>
        <fullName evidence="1">Uncharacterized protein</fullName>
    </submittedName>
</protein>
<comment type="caution">
    <text evidence="1">The sequence shown here is derived from an EMBL/GenBank/DDBJ whole genome shotgun (WGS) entry which is preliminary data.</text>
</comment>
<sequence length="84" mass="9638">MRKIEVQLDTQTLELAEQLAKSRRCTLSELITEVIRLLAATKVTQYPWVGLFADEPELVDEIIEEAIKNRASYSFNQKIEQGIT</sequence>
<keyword evidence="2" id="KW-1185">Reference proteome</keyword>
<evidence type="ECO:0000313" key="1">
    <source>
        <dbReference type="EMBL" id="RUR80179.1"/>
    </source>
</evidence>
<dbReference type="RefSeq" id="WP_016873845.1">
    <property type="nucleotide sequence ID" value="NZ_AJLN01000050.1"/>
</dbReference>
<accession>A0A3S0ZXJ8</accession>
<dbReference type="OrthoDB" id="488402at2"/>
<dbReference type="Proteomes" id="UP000268857">
    <property type="component" value="Unassembled WGS sequence"/>
</dbReference>
<gene>
    <name evidence="1" type="ORF">PCC6912_30390</name>
</gene>
<dbReference type="EMBL" id="RSCJ01000011">
    <property type="protein sequence ID" value="RUR80179.1"/>
    <property type="molecule type" value="Genomic_DNA"/>
</dbReference>
<organism evidence="1 2">
    <name type="scientific">Chlorogloeopsis fritschii PCC 6912</name>
    <dbReference type="NCBI Taxonomy" id="211165"/>
    <lineage>
        <taxon>Bacteria</taxon>
        <taxon>Bacillati</taxon>
        <taxon>Cyanobacteriota</taxon>
        <taxon>Cyanophyceae</taxon>
        <taxon>Nostocales</taxon>
        <taxon>Chlorogloeopsidaceae</taxon>
        <taxon>Chlorogloeopsis</taxon>
    </lineage>
</organism>
<dbReference type="AlphaFoldDB" id="A0A3S0ZXJ8"/>